<protein>
    <recommendedName>
        <fullName evidence="2 6">Cryptochrome DASH</fullName>
    </recommendedName>
</protein>
<keyword evidence="3 6" id="KW-0285">Flavoprotein</keyword>
<reference evidence="8 9" key="1">
    <citation type="submission" date="2017-06" db="EMBL/GenBank/DDBJ databases">
        <title>Complete genome sequence of Idiomarina piscisalsi strain 10PY1A isolated from soil of Soudi Arabia.</title>
        <authorList>
            <person name="Kim M.-C."/>
            <person name="Jung B.K."/>
            <person name="Budiyanto F."/>
            <person name="Nzila A."/>
            <person name="Shin J.-H."/>
        </authorList>
    </citation>
    <scope>NUCLEOTIDE SEQUENCE [LARGE SCALE GENOMIC DNA]</scope>
    <source>
        <strain evidence="8 9">10PY1A</strain>
    </source>
</reference>
<dbReference type="PROSITE" id="PS51645">
    <property type="entry name" value="PHR_CRY_ALPHA_BETA"/>
    <property type="match status" value="1"/>
</dbReference>
<name>A0ABM6LW73_9GAMM</name>
<dbReference type="PANTHER" id="PTHR11455">
    <property type="entry name" value="CRYPTOCHROME"/>
    <property type="match status" value="1"/>
</dbReference>
<dbReference type="NCBIfam" id="TIGR02765">
    <property type="entry name" value="crypto_DASH"/>
    <property type="match status" value="1"/>
</dbReference>
<dbReference type="PRINTS" id="PR00147">
    <property type="entry name" value="DNAPHOTLYASE"/>
</dbReference>
<proteinExistence type="inferred from homology"/>
<gene>
    <name evidence="8" type="ORF">CEW91_11820</name>
</gene>
<dbReference type="InterPro" id="IPR002081">
    <property type="entry name" value="Cryptochrome/DNA_photolyase_1"/>
</dbReference>
<dbReference type="InterPro" id="IPR006050">
    <property type="entry name" value="DNA_photolyase_N"/>
</dbReference>
<dbReference type="Proteomes" id="UP000197717">
    <property type="component" value="Chromosome"/>
</dbReference>
<dbReference type="Gene3D" id="3.40.50.620">
    <property type="entry name" value="HUPs"/>
    <property type="match status" value="1"/>
</dbReference>
<comment type="cofactor">
    <cofactor evidence="6">
        <name>FAD</name>
        <dbReference type="ChEBI" id="CHEBI:57692"/>
    </cofactor>
    <text evidence="6">Binds 1 FAD per subunit.</text>
</comment>
<comment type="similarity">
    <text evidence="1 6">Belongs to the DNA photolyase class-1 family.</text>
</comment>
<evidence type="ECO:0000313" key="8">
    <source>
        <dbReference type="EMBL" id="ASG66779.1"/>
    </source>
</evidence>
<dbReference type="Gene3D" id="1.10.579.10">
    <property type="entry name" value="DNA Cyclobutane Dipyrimidine Photolyase, subunit A, domain 3"/>
    <property type="match status" value="1"/>
</dbReference>
<evidence type="ECO:0000256" key="5">
    <source>
        <dbReference type="ARBA" id="ARBA00022991"/>
    </source>
</evidence>
<dbReference type="Pfam" id="PF00875">
    <property type="entry name" value="DNA_photolyase"/>
    <property type="match status" value="1"/>
</dbReference>
<accession>A0ABM6LW73</accession>
<evidence type="ECO:0000256" key="2">
    <source>
        <dbReference type="ARBA" id="ARBA00017881"/>
    </source>
</evidence>
<dbReference type="EMBL" id="CP022133">
    <property type="protein sequence ID" value="ASG66779.1"/>
    <property type="molecule type" value="Genomic_DNA"/>
</dbReference>
<organism evidence="8 9">
    <name type="scientific">Idiomarina piscisalsi</name>
    <dbReference type="NCBI Taxonomy" id="1096243"/>
    <lineage>
        <taxon>Bacteria</taxon>
        <taxon>Pseudomonadati</taxon>
        <taxon>Pseudomonadota</taxon>
        <taxon>Gammaproteobacteria</taxon>
        <taxon>Alteromonadales</taxon>
        <taxon>Idiomarinaceae</taxon>
        <taxon>Idiomarina</taxon>
    </lineage>
</organism>
<dbReference type="SUPFAM" id="SSF48173">
    <property type="entry name" value="Cryptochrome/photolyase FAD-binding domain"/>
    <property type="match status" value="1"/>
</dbReference>
<dbReference type="Pfam" id="PF03441">
    <property type="entry name" value="FAD_binding_7"/>
    <property type="match status" value="1"/>
</dbReference>
<evidence type="ECO:0000256" key="3">
    <source>
        <dbReference type="ARBA" id="ARBA00022630"/>
    </source>
</evidence>
<dbReference type="InterPro" id="IPR014729">
    <property type="entry name" value="Rossmann-like_a/b/a_fold"/>
</dbReference>
<evidence type="ECO:0000313" key="9">
    <source>
        <dbReference type="Proteomes" id="UP000197717"/>
    </source>
</evidence>
<dbReference type="InterPro" id="IPR005101">
    <property type="entry name" value="Cryptochr/Photolyase_FAD-bd"/>
</dbReference>
<dbReference type="InterPro" id="IPR036134">
    <property type="entry name" value="Crypto/Photolyase_FAD-like_sf"/>
</dbReference>
<dbReference type="Gene3D" id="1.25.40.80">
    <property type="match status" value="1"/>
</dbReference>
<evidence type="ECO:0000259" key="7">
    <source>
        <dbReference type="PROSITE" id="PS51645"/>
    </source>
</evidence>
<dbReference type="PANTHER" id="PTHR11455:SF22">
    <property type="entry name" value="CRYPTOCHROME DASH"/>
    <property type="match status" value="1"/>
</dbReference>
<dbReference type="InterPro" id="IPR036155">
    <property type="entry name" value="Crypto/Photolyase_N_sf"/>
</dbReference>
<sequence length="442" mass="51040">MQKYQLSLFIFQNDLRVKDNLALQAASDNSEKLICCYCFDQSLTRYGRYGIASLGKHRLNFLMDSLESLRAELEKRGQQLLILRGSFEKEVTRAISELGADAVFVSEQQGVYERRHLDLVKKRFPFLSLFETPNNTLFSEDELPFLLTDLPTTFSQFRKQVEPLKDSYLLTDIKSLAPTPKNFKAAPARLSKSSTTHQMYRGGELAALSHLKNYFSEDYASDYKQTRNALDDFQSSTKFSPWLALGCMSARQVMSALRSYEQQHEANESTYWISFELLWREFFFWYAKKHGAKLFAFKGLSTKSPKTSFYPERFQKWCSGNTPFPIVNACMKQLNATGYMSNRGRQLVASCFVHELGLDWRYGAAYFEHQLIDYDVSSNWGNWQYLAGVGADPRGHRRFNLEKQTAQYDPEGEFIKRWGGNIKTLPIDSVDAADWPVKHDEN</sequence>
<evidence type="ECO:0000256" key="6">
    <source>
        <dbReference type="RuleBase" id="RU367151"/>
    </source>
</evidence>
<comment type="function">
    <text evidence="6">May have a photoreceptor function.</text>
</comment>
<dbReference type="InterPro" id="IPR014133">
    <property type="entry name" value="Cry_DASH"/>
</dbReference>
<evidence type="ECO:0000256" key="4">
    <source>
        <dbReference type="ARBA" id="ARBA00022827"/>
    </source>
</evidence>
<keyword evidence="4 6" id="KW-0274">FAD</keyword>
<keyword evidence="9" id="KW-1185">Reference proteome</keyword>
<dbReference type="SUPFAM" id="SSF52425">
    <property type="entry name" value="Cryptochrome/photolyase, N-terminal domain"/>
    <property type="match status" value="1"/>
</dbReference>
<dbReference type="RefSeq" id="WP_088769230.1">
    <property type="nucleotide sequence ID" value="NZ_CP022133.1"/>
</dbReference>
<keyword evidence="5 6" id="KW-0157">Chromophore</keyword>
<comment type="cofactor">
    <cofactor evidence="6">
        <name>(6R)-5,10-methylene-5,6,7,8-tetrahydrofolate</name>
        <dbReference type="ChEBI" id="CHEBI:15636"/>
    </cofactor>
    <text evidence="6">Binds 1 5,10-methenyltetrahydrofolate (MTHF) per subunit.</text>
</comment>
<feature type="domain" description="Photolyase/cryptochrome alpha/beta" evidence="7">
    <location>
        <begin position="5"/>
        <end position="137"/>
    </location>
</feature>
<evidence type="ECO:0000256" key="1">
    <source>
        <dbReference type="ARBA" id="ARBA00005862"/>
    </source>
</evidence>